<evidence type="ECO:0000313" key="3">
    <source>
        <dbReference type="EnsemblPlants" id="AES97157"/>
    </source>
</evidence>
<dbReference type="AlphaFoldDB" id="G7JWX7"/>
<feature type="region of interest" description="Disordered" evidence="1">
    <location>
        <begin position="1"/>
        <end position="32"/>
    </location>
</feature>
<dbReference type="EnsemblPlants" id="AES97157">
    <property type="protein sequence ID" value="AES97157"/>
    <property type="gene ID" value="MTR_5g046180"/>
</dbReference>
<dbReference type="HOGENOM" id="CLU_1920213_0_0_1"/>
<evidence type="ECO:0000256" key="1">
    <source>
        <dbReference type="SAM" id="MobiDB-lite"/>
    </source>
</evidence>
<protein>
    <submittedName>
        <fullName evidence="2 3">Uncharacterized protein</fullName>
    </submittedName>
</protein>
<gene>
    <name evidence="2" type="ordered locus">MTR_5g046180</name>
</gene>
<accession>G7JWX7</accession>
<name>G7JWX7_MEDTR</name>
<reference evidence="2 4" key="1">
    <citation type="journal article" date="2011" name="Nature">
        <title>The Medicago genome provides insight into the evolution of rhizobial symbioses.</title>
        <authorList>
            <person name="Young N.D."/>
            <person name="Debelle F."/>
            <person name="Oldroyd G.E."/>
            <person name="Geurts R."/>
            <person name="Cannon S.B."/>
            <person name="Udvardi M.K."/>
            <person name="Benedito V.A."/>
            <person name="Mayer K.F."/>
            <person name="Gouzy J."/>
            <person name="Schoof H."/>
            <person name="Van de Peer Y."/>
            <person name="Proost S."/>
            <person name="Cook D.R."/>
            <person name="Meyers B.C."/>
            <person name="Spannagl M."/>
            <person name="Cheung F."/>
            <person name="De Mita S."/>
            <person name="Krishnakumar V."/>
            <person name="Gundlach H."/>
            <person name="Zhou S."/>
            <person name="Mudge J."/>
            <person name="Bharti A.K."/>
            <person name="Murray J.D."/>
            <person name="Naoumkina M.A."/>
            <person name="Rosen B."/>
            <person name="Silverstein K.A."/>
            <person name="Tang H."/>
            <person name="Rombauts S."/>
            <person name="Zhao P.X."/>
            <person name="Zhou P."/>
            <person name="Barbe V."/>
            <person name="Bardou P."/>
            <person name="Bechner M."/>
            <person name="Bellec A."/>
            <person name="Berger A."/>
            <person name="Berges H."/>
            <person name="Bidwell S."/>
            <person name="Bisseling T."/>
            <person name="Choisne N."/>
            <person name="Couloux A."/>
            <person name="Denny R."/>
            <person name="Deshpande S."/>
            <person name="Dai X."/>
            <person name="Doyle J.J."/>
            <person name="Dudez A.M."/>
            <person name="Farmer A.D."/>
            <person name="Fouteau S."/>
            <person name="Franken C."/>
            <person name="Gibelin C."/>
            <person name="Gish J."/>
            <person name="Goldstein S."/>
            <person name="Gonzalez A.J."/>
            <person name="Green P.J."/>
            <person name="Hallab A."/>
            <person name="Hartog M."/>
            <person name="Hua A."/>
            <person name="Humphray S.J."/>
            <person name="Jeong D.H."/>
            <person name="Jing Y."/>
            <person name="Jocker A."/>
            <person name="Kenton S.M."/>
            <person name="Kim D.J."/>
            <person name="Klee K."/>
            <person name="Lai H."/>
            <person name="Lang C."/>
            <person name="Lin S."/>
            <person name="Macmil S.L."/>
            <person name="Magdelenat G."/>
            <person name="Matthews L."/>
            <person name="McCorrison J."/>
            <person name="Monaghan E.L."/>
            <person name="Mun J.H."/>
            <person name="Najar F.Z."/>
            <person name="Nicholson C."/>
            <person name="Noirot C."/>
            <person name="O'Bleness M."/>
            <person name="Paule C.R."/>
            <person name="Poulain J."/>
            <person name="Prion F."/>
            <person name="Qin B."/>
            <person name="Qu C."/>
            <person name="Retzel E.F."/>
            <person name="Riddle C."/>
            <person name="Sallet E."/>
            <person name="Samain S."/>
            <person name="Samson N."/>
            <person name="Sanders I."/>
            <person name="Saurat O."/>
            <person name="Scarpelli C."/>
            <person name="Schiex T."/>
            <person name="Segurens B."/>
            <person name="Severin A.J."/>
            <person name="Sherrier D.J."/>
            <person name="Shi R."/>
            <person name="Sims S."/>
            <person name="Singer S.R."/>
            <person name="Sinharoy S."/>
            <person name="Sterck L."/>
            <person name="Viollet A."/>
            <person name="Wang B.B."/>
            <person name="Wang K."/>
            <person name="Wang M."/>
            <person name="Wang X."/>
            <person name="Warfsmann J."/>
            <person name="Weissenbach J."/>
            <person name="White D.D."/>
            <person name="White J.D."/>
            <person name="Wiley G.B."/>
            <person name="Wincker P."/>
            <person name="Xing Y."/>
            <person name="Yang L."/>
            <person name="Yao Z."/>
            <person name="Ying F."/>
            <person name="Zhai J."/>
            <person name="Zhou L."/>
            <person name="Zuber A."/>
            <person name="Denarie J."/>
            <person name="Dixon R.A."/>
            <person name="May G.D."/>
            <person name="Schwartz D.C."/>
            <person name="Rogers J."/>
            <person name="Quetier F."/>
            <person name="Town C.D."/>
            <person name="Roe B.A."/>
        </authorList>
    </citation>
    <scope>NUCLEOTIDE SEQUENCE [LARGE SCALE GENOMIC DNA]</scope>
    <source>
        <strain evidence="2">A17</strain>
        <strain evidence="3 4">cv. Jemalong A17</strain>
    </source>
</reference>
<reference evidence="2 4" key="2">
    <citation type="journal article" date="2014" name="BMC Genomics">
        <title>An improved genome release (version Mt4.0) for the model legume Medicago truncatula.</title>
        <authorList>
            <person name="Tang H."/>
            <person name="Krishnakumar V."/>
            <person name="Bidwell S."/>
            <person name="Rosen B."/>
            <person name="Chan A."/>
            <person name="Zhou S."/>
            <person name="Gentzbittel L."/>
            <person name="Childs K.L."/>
            <person name="Yandell M."/>
            <person name="Gundlach H."/>
            <person name="Mayer K.F."/>
            <person name="Schwartz D.C."/>
            <person name="Town C.D."/>
        </authorList>
    </citation>
    <scope>GENOME REANNOTATION</scope>
    <source>
        <strain evidence="3 4">cv. Jemalong A17</strain>
    </source>
</reference>
<evidence type="ECO:0000313" key="2">
    <source>
        <dbReference type="EMBL" id="AES97157.1"/>
    </source>
</evidence>
<evidence type="ECO:0000313" key="4">
    <source>
        <dbReference type="Proteomes" id="UP000002051"/>
    </source>
</evidence>
<dbReference type="Proteomes" id="UP000002051">
    <property type="component" value="Chromosome 5"/>
</dbReference>
<keyword evidence="4" id="KW-1185">Reference proteome</keyword>
<sequence length="132" mass="15162">MPQNQNVRAVKKYGDRPNNGVPSNPLPQPLVEPQVPRVQERIPILVQRNQDDDHIVRRAQQNNLEGQNNRANIVETLLTQNSFNMSLHRPNFVSALTEYVLMEELPREWKVPNSPNLVEKQTNPLSNTLLVI</sequence>
<dbReference type="PaxDb" id="3880-AES97157"/>
<proteinExistence type="predicted"/>
<reference evidence="3" key="3">
    <citation type="submission" date="2015-04" db="UniProtKB">
        <authorList>
            <consortium name="EnsemblPlants"/>
        </authorList>
    </citation>
    <scope>IDENTIFICATION</scope>
    <source>
        <strain evidence="3">cv. Jemalong A17</strain>
    </source>
</reference>
<organism evidence="2 4">
    <name type="scientific">Medicago truncatula</name>
    <name type="common">Barrel medic</name>
    <name type="synonym">Medicago tribuloides</name>
    <dbReference type="NCBI Taxonomy" id="3880"/>
    <lineage>
        <taxon>Eukaryota</taxon>
        <taxon>Viridiplantae</taxon>
        <taxon>Streptophyta</taxon>
        <taxon>Embryophyta</taxon>
        <taxon>Tracheophyta</taxon>
        <taxon>Spermatophyta</taxon>
        <taxon>Magnoliopsida</taxon>
        <taxon>eudicotyledons</taxon>
        <taxon>Gunneridae</taxon>
        <taxon>Pentapetalae</taxon>
        <taxon>rosids</taxon>
        <taxon>fabids</taxon>
        <taxon>Fabales</taxon>
        <taxon>Fabaceae</taxon>
        <taxon>Papilionoideae</taxon>
        <taxon>50 kb inversion clade</taxon>
        <taxon>NPAAA clade</taxon>
        <taxon>Hologalegina</taxon>
        <taxon>IRL clade</taxon>
        <taxon>Trifolieae</taxon>
        <taxon>Medicago</taxon>
    </lineage>
</organism>
<dbReference type="EMBL" id="CM001221">
    <property type="protein sequence ID" value="AES97157.1"/>
    <property type="molecule type" value="Genomic_DNA"/>
</dbReference>